<dbReference type="Proteomes" id="UP000503117">
    <property type="component" value="Chromosome"/>
</dbReference>
<evidence type="ECO:0000256" key="1">
    <source>
        <dbReference type="SAM" id="MobiDB-lite"/>
    </source>
</evidence>
<keyword evidence="3" id="KW-0732">Signal</keyword>
<accession>A0ABX6MAX9</accession>
<feature type="compositionally biased region" description="Basic and acidic residues" evidence="1">
    <location>
        <begin position="251"/>
        <end position="270"/>
    </location>
</feature>
<dbReference type="Pfam" id="PF07007">
    <property type="entry name" value="LprI"/>
    <property type="match status" value="1"/>
</dbReference>
<evidence type="ECO:0000259" key="4">
    <source>
        <dbReference type="Pfam" id="PF07007"/>
    </source>
</evidence>
<feature type="region of interest" description="Disordered" evidence="1">
    <location>
        <begin position="135"/>
        <end position="181"/>
    </location>
</feature>
<proteinExistence type="predicted"/>
<keyword evidence="6" id="KW-1185">Reference proteome</keyword>
<dbReference type="Gene3D" id="1.20.1270.180">
    <property type="match status" value="1"/>
</dbReference>
<feature type="region of interest" description="Disordered" evidence="1">
    <location>
        <begin position="251"/>
        <end position="282"/>
    </location>
</feature>
<dbReference type="InterPro" id="IPR009739">
    <property type="entry name" value="LprI-like_N"/>
</dbReference>
<dbReference type="PANTHER" id="PTHR37549:SF1">
    <property type="entry name" value="LIPOPROTEIN LPRI"/>
    <property type="match status" value="1"/>
</dbReference>
<evidence type="ECO:0000256" key="3">
    <source>
        <dbReference type="SAM" id="SignalP"/>
    </source>
</evidence>
<gene>
    <name evidence="5" type="ORF">HH213_14900</name>
</gene>
<sequence length="370" mass="39654">MKRIFFTTLIALIGLDASAASFDCAMASTAIEKRICTDAQLSDLDTQLSQSYKKTISSAADVDSVKAVQRAWITTVRNKCQDATCLKDAYSARIAQLDGKSAPPTNTIPALNVAPTGAQDQPEATDVAASIPLKSDSAELPSKQPVTVTPPPSPKAKVSPTVAAPPMPASAEEPAPTSPKDPGIGLTDLFQVLFSIGMLALIVGMVRPSLAARWITTPTRKRILGLMLIYLIPVAWLSSFTRTPERIAYDTSVKEQKEAERQAKRVEQENRSGSGGGNRRGSRYENEVNRFVAIVHRAKSSGAMSRNPSCEAAVEDFYSQYRGSMQNDIESARRNDPTSSIGLLPSALDTAASQLSISTSNITSLCFNGQ</sequence>
<dbReference type="PANTHER" id="PTHR37549">
    <property type="entry name" value="LIPOPROTEIN LPRI"/>
    <property type="match status" value="1"/>
</dbReference>
<feature type="signal peptide" evidence="3">
    <location>
        <begin position="1"/>
        <end position="19"/>
    </location>
</feature>
<organism evidence="5 6">
    <name type="scientific">Duganella dendranthematis</name>
    <dbReference type="NCBI Taxonomy" id="2728021"/>
    <lineage>
        <taxon>Bacteria</taxon>
        <taxon>Pseudomonadati</taxon>
        <taxon>Pseudomonadota</taxon>
        <taxon>Betaproteobacteria</taxon>
        <taxon>Burkholderiales</taxon>
        <taxon>Oxalobacteraceae</taxon>
        <taxon>Telluria group</taxon>
        <taxon>Duganella</taxon>
    </lineage>
</organism>
<dbReference type="InterPro" id="IPR052755">
    <property type="entry name" value="Lysozyme_Inhibitor_LprI"/>
</dbReference>
<evidence type="ECO:0000256" key="2">
    <source>
        <dbReference type="SAM" id="Phobius"/>
    </source>
</evidence>
<keyword evidence="2" id="KW-0812">Transmembrane</keyword>
<protein>
    <submittedName>
        <fullName evidence="5">DUF1311 domain-containing protein</fullName>
    </submittedName>
</protein>
<feature type="transmembrane region" description="Helical" evidence="2">
    <location>
        <begin position="222"/>
        <end position="240"/>
    </location>
</feature>
<keyword evidence="2" id="KW-1133">Transmembrane helix</keyword>
<dbReference type="RefSeq" id="WP_169112732.1">
    <property type="nucleotide sequence ID" value="NZ_CP051684.1"/>
</dbReference>
<reference evidence="5 6" key="1">
    <citation type="submission" date="2020-04" db="EMBL/GenBank/DDBJ databases">
        <title>Genome sequencing of novel species.</title>
        <authorList>
            <person name="Heo J."/>
            <person name="Kim S.-J."/>
            <person name="Kim J.-S."/>
            <person name="Hong S.-B."/>
            <person name="Kwon S.-W."/>
        </authorList>
    </citation>
    <scope>NUCLEOTIDE SEQUENCE [LARGE SCALE GENOMIC DNA]</scope>
    <source>
        <strain evidence="5 6">AF9R3</strain>
    </source>
</reference>
<evidence type="ECO:0000313" key="6">
    <source>
        <dbReference type="Proteomes" id="UP000503117"/>
    </source>
</evidence>
<name>A0ABX6MAX9_9BURK</name>
<keyword evidence="2" id="KW-0472">Membrane</keyword>
<dbReference type="EMBL" id="CP051684">
    <property type="protein sequence ID" value="QJD91246.1"/>
    <property type="molecule type" value="Genomic_DNA"/>
</dbReference>
<evidence type="ECO:0000313" key="5">
    <source>
        <dbReference type="EMBL" id="QJD91246.1"/>
    </source>
</evidence>
<feature type="domain" description="Lysozyme inhibitor LprI-like N-terminal" evidence="4">
    <location>
        <begin position="25"/>
        <end position="97"/>
    </location>
</feature>
<feature type="chain" id="PRO_5045697973" evidence="3">
    <location>
        <begin position="20"/>
        <end position="370"/>
    </location>
</feature>
<feature type="transmembrane region" description="Helical" evidence="2">
    <location>
        <begin position="189"/>
        <end position="210"/>
    </location>
</feature>